<evidence type="ECO:0000256" key="4">
    <source>
        <dbReference type="ARBA" id="ARBA00022801"/>
    </source>
</evidence>
<evidence type="ECO:0000256" key="5">
    <source>
        <dbReference type="ARBA" id="ARBA00023295"/>
    </source>
</evidence>
<proteinExistence type="inferred from homology"/>
<evidence type="ECO:0000313" key="8">
    <source>
        <dbReference type="Proteomes" id="UP000610862"/>
    </source>
</evidence>
<protein>
    <recommendedName>
        <fullName evidence="3">beta-N-acetylhexosaminidase</fullName>
        <ecNumber evidence="3">3.2.1.52</ecNumber>
    </recommendedName>
</protein>
<comment type="caution">
    <text evidence="7">The sequence shown here is derived from an EMBL/GenBank/DDBJ whole genome shotgun (WGS) entry which is preliminary data.</text>
</comment>
<dbReference type="PANTHER" id="PTHR30480:SF13">
    <property type="entry name" value="BETA-HEXOSAMINIDASE"/>
    <property type="match status" value="1"/>
</dbReference>
<dbReference type="EC" id="3.2.1.52" evidence="3"/>
<dbReference type="SUPFAM" id="SSF51445">
    <property type="entry name" value="(Trans)glycosidases"/>
    <property type="match status" value="1"/>
</dbReference>
<organism evidence="7 8">
    <name type="scientific">Lentihominibacter hominis</name>
    <dbReference type="NCBI Taxonomy" id="2763645"/>
    <lineage>
        <taxon>Bacteria</taxon>
        <taxon>Bacillati</taxon>
        <taxon>Bacillota</taxon>
        <taxon>Clostridia</taxon>
        <taxon>Peptostreptococcales</taxon>
        <taxon>Anaerovoracaceae</taxon>
        <taxon>Lentihominibacter</taxon>
    </lineage>
</organism>
<dbReference type="InterPro" id="IPR050226">
    <property type="entry name" value="NagZ_Beta-hexosaminidase"/>
</dbReference>
<evidence type="ECO:0000256" key="3">
    <source>
        <dbReference type="ARBA" id="ARBA00012663"/>
    </source>
</evidence>
<dbReference type="InterPro" id="IPR019800">
    <property type="entry name" value="Glyco_hydro_3_AS"/>
</dbReference>
<reference evidence="7" key="1">
    <citation type="submission" date="2020-08" db="EMBL/GenBank/DDBJ databases">
        <title>Genome public.</title>
        <authorList>
            <person name="Liu C."/>
            <person name="Sun Q."/>
        </authorList>
    </citation>
    <scope>NUCLEOTIDE SEQUENCE</scope>
    <source>
        <strain evidence="7">NSJ-24</strain>
    </source>
</reference>
<keyword evidence="4" id="KW-0378">Hydrolase</keyword>
<evidence type="ECO:0000313" key="7">
    <source>
        <dbReference type="EMBL" id="MBC8567763.1"/>
    </source>
</evidence>
<sequence length="375" mass="41011">MKRIFSVTISFALILLAVFLIVLKLHDPAYTTLNDIRSAGQTAYIEQKLDEMSLEEKIGQMFMGCFYNGTPSPETVSRYHLGSVLLFHSSFAEKDKASVISQLKAINDICNIKPIIAVDEEGGTVNRISNSPSFRSEPFKSPREIFASGGMDAIIKDTHDKNAFLSELGINLNLAPVCDISQNPKDFMFSRSLGQNAQITSQYAAAVTKACLEDNIGCCLKHFPGYGNSADTHKGMSIDKRSEKQLEENDFLPFKAGIDAGAPSVLVSHNIVSSLDESLPASLSPAVHRILRYDMNFSGVIITDDLSMGAVSNFSPKTDSAVTAIMAGNDILCTGDFANQYKAVLEAVNNGTISEERIDTSVRRILLWKKDLSLF</sequence>
<dbReference type="AlphaFoldDB" id="A0A926E5X6"/>
<dbReference type="Gene3D" id="3.20.20.300">
    <property type="entry name" value="Glycoside hydrolase, family 3, N-terminal domain"/>
    <property type="match status" value="1"/>
</dbReference>
<accession>A0A926E5X6</accession>
<evidence type="ECO:0000256" key="2">
    <source>
        <dbReference type="ARBA" id="ARBA00005336"/>
    </source>
</evidence>
<dbReference type="Pfam" id="PF00933">
    <property type="entry name" value="Glyco_hydro_3"/>
    <property type="match status" value="1"/>
</dbReference>
<gene>
    <name evidence="7" type="ORF">H8692_03165</name>
</gene>
<comment type="catalytic activity">
    <reaction evidence="1">
        <text>Hydrolysis of terminal non-reducing N-acetyl-D-hexosamine residues in N-acetyl-beta-D-hexosaminides.</text>
        <dbReference type="EC" id="3.2.1.52"/>
    </reaction>
</comment>
<keyword evidence="5" id="KW-0326">Glycosidase</keyword>
<name>A0A926E5X6_9FIRM</name>
<comment type="similarity">
    <text evidence="2">Belongs to the glycosyl hydrolase 3 family.</text>
</comment>
<dbReference type="GO" id="GO:0009254">
    <property type="term" value="P:peptidoglycan turnover"/>
    <property type="evidence" value="ECO:0007669"/>
    <property type="project" value="TreeGrafter"/>
</dbReference>
<dbReference type="GO" id="GO:0005975">
    <property type="term" value="P:carbohydrate metabolic process"/>
    <property type="evidence" value="ECO:0007669"/>
    <property type="project" value="InterPro"/>
</dbReference>
<keyword evidence="8" id="KW-1185">Reference proteome</keyword>
<dbReference type="GO" id="GO:0004563">
    <property type="term" value="F:beta-N-acetylhexosaminidase activity"/>
    <property type="evidence" value="ECO:0007669"/>
    <property type="project" value="UniProtKB-EC"/>
</dbReference>
<dbReference type="PANTHER" id="PTHR30480">
    <property type="entry name" value="BETA-HEXOSAMINIDASE-RELATED"/>
    <property type="match status" value="1"/>
</dbReference>
<dbReference type="Proteomes" id="UP000610862">
    <property type="component" value="Unassembled WGS sequence"/>
</dbReference>
<dbReference type="InterPro" id="IPR036962">
    <property type="entry name" value="Glyco_hydro_3_N_sf"/>
</dbReference>
<dbReference type="RefSeq" id="WP_187524971.1">
    <property type="nucleotide sequence ID" value="NZ_JACRTA010000001.1"/>
</dbReference>
<evidence type="ECO:0000259" key="6">
    <source>
        <dbReference type="Pfam" id="PF00933"/>
    </source>
</evidence>
<dbReference type="PROSITE" id="PS00775">
    <property type="entry name" value="GLYCOSYL_HYDROL_F3"/>
    <property type="match status" value="1"/>
</dbReference>
<feature type="domain" description="Glycoside hydrolase family 3 N-terminal" evidence="6">
    <location>
        <begin position="54"/>
        <end position="366"/>
    </location>
</feature>
<dbReference type="EMBL" id="JACRTA010000001">
    <property type="protein sequence ID" value="MBC8567763.1"/>
    <property type="molecule type" value="Genomic_DNA"/>
</dbReference>
<dbReference type="InterPro" id="IPR001764">
    <property type="entry name" value="Glyco_hydro_3_N"/>
</dbReference>
<evidence type="ECO:0000256" key="1">
    <source>
        <dbReference type="ARBA" id="ARBA00001231"/>
    </source>
</evidence>
<dbReference type="InterPro" id="IPR017853">
    <property type="entry name" value="GH"/>
</dbReference>